<evidence type="ECO:0000259" key="4">
    <source>
        <dbReference type="Pfam" id="PF12146"/>
    </source>
</evidence>
<evidence type="ECO:0000313" key="6">
    <source>
        <dbReference type="Proteomes" id="UP000602532"/>
    </source>
</evidence>
<evidence type="ECO:0000256" key="1">
    <source>
        <dbReference type="ARBA" id="ARBA00008645"/>
    </source>
</evidence>
<reference evidence="5 6" key="1">
    <citation type="submission" date="2020-08" db="EMBL/GenBank/DDBJ databases">
        <title>A Genomic Blueprint of the Chicken Gut Microbiome.</title>
        <authorList>
            <person name="Gilroy R."/>
            <person name="Ravi A."/>
            <person name="Getino M."/>
            <person name="Pursley I."/>
            <person name="Horton D.L."/>
            <person name="Alikhan N.-F."/>
            <person name="Baker D."/>
            <person name="Gharbi K."/>
            <person name="Hall N."/>
            <person name="Watson M."/>
            <person name="Adriaenssens E.M."/>
            <person name="Foster-Nyarko E."/>
            <person name="Jarju S."/>
            <person name="Secka A."/>
            <person name="Antonio M."/>
            <person name="Oren A."/>
            <person name="Chaudhuri R."/>
            <person name="La Ragione R.M."/>
            <person name="Hildebrand F."/>
            <person name="Pallen M.J."/>
        </authorList>
    </citation>
    <scope>NUCLEOTIDE SEQUENCE [LARGE SCALE GENOMIC DNA]</scope>
    <source>
        <strain evidence="5 6">Sa1CUA4</strain>
    </source>
</reference>
<dbReference type="PANTHER" id="PTHR22946">
    <property type="entry name" value="DIENELACTONE HYDROLASE DOMAIN-CONTAINING PROTEIN-RELATED"/>
    <property type="match status" value="1"/>
</dbReference>
<dbReference type="SUPFAM" id="SSF53474">
    <property type="entry name" value="alpha/beta-Hydrolases"/>
    <property type="match status" value="1"/>
</dbReference>
<keyword evidence="3" id="KW-0472">Membrane</keyword>
<accession>A0ABR8X4M1</accession>
<dbReference type="Proteomes" id="UP000602532">
    <property type="component" value="Unassembled WGS sequence"/>
</dbReference>
<keyword evidence="2 5" id="KW-0378">Hydrolase</keyword>
<name>A0ABR8X4M1_9MICO</name>
<dbReference type="RefSeq" id="WP_191766580.1">
    <property type="nucleotide sequence ID" value="NZ_JACSPM010000003.1"/>
</dbReference>
<dbReference type="Gene3D" id="3.40.50.1820">
    <property type="entry name" value="alpha/beta hydrolase"/>
    <property type="match status" value="1"/>
</dbReference>
<dbReference type="InterPro" id="IPR029058">
    <property type="entry name" value="AB_hydrolase_fold"/>
</dbReference>
<feature type="transmembrane region" description="Helical" evidence="3">
    <location>
        <begin position="53"/>
        <end position="75"/>
    </location>
</feature>
<dbReference type="InterPro" id="IPR022742">
    <property type="entry name" value="Hydrolase_4"/>
</dbReference>
<comment type="similarity">
    <text evidence="1">Belongs to the AB hydrolase superfamily.</text>
</comment>
<dbReference type="EMBL" id="JACSPM010000003">
    <property type="protein sequence ID" value="MBD8024269.1"/>
    <property type="molecule type" value="Genomic_DNA"/>
</dbReference>
<feature type="domain" description="Serine aminopeptidase S33" evidence="4">
    <location>
        <begin position="145"/>
        <end position="242"/>
    </location>
</feature>
<sequence>MPAAVETAERDRAVRARVADSRPSIFLLAAGATIAGWLAGSAALGIALPRASVPPLIAGLAAAVILFAVAVVLLLRATRRWGRLILLPWLGVVLVGVYSTSIALTAVYPPRPPAAEPPSGAISASMTAADGTALAGWYIPSRNGAAVVLRHGAGSTASHTIPQARVLQDAGYGVLMTDARGHGASGGQAMALGWHGESDIQAAVDFLEGRTDVDTRRIAVVGLSMGGEEAIGAAGDDQRICAVAAEGATGRTAADKTWLVGEYGMAGVVQRGLDTVTYGLIELLTPAVRPAGLDDSIARADQTPFLLIAAGDVRDEELVARRLEQIDPTRVSVWVAPGAAHTQALRSSPEEWASRVVGFLAASFDGCET</sequence>
<evidence type="ECO:0000256" key="2">
    <source>
        <dbReference type="ARBA" id="ARBA00022801"/>
    </source>
</evidence>
<dbReference type="Pfam" id="PF12146">
    <property type="entry name" value="Hydrolase_4"/>
    <property type="match status" value="1"/>
</dbReference>
<keyword evidence="3" id="KW-0812">Transmembrane</keyword>
<feature type="transmembrane region" description="Helical" evidence="3">
    <location>
        <begin position="87"/>
        <end position="108"/>
    </location>
</feature>
<comment type="caution">
    <text evidence="5">The sequence shown here is derived from an EMBL/GenBank/DDBJ whole genome shotgun (WGS) entry which is preliminary data.</text>
</comment>
<dbReference type="PANTHER" id="PTHR22946:SF9">
    <property type="entry name" value="POLYKETIDE TRANSFERASE AF380"/>
    <property type="match status" value="1"/>
</dbReference>
<feature type="transmembrane region" description="Helical" evidence="3">
    <location>
        <begin position="25"/>
        <end position="47"/>
    </location>
</feature>
<proteinExistence type="inferred from homology"/>
<keyword evidence="3" id="KW-1133">Transmembrane helix</keyword>
<evidence type="ECO:0000313" key="5">
    <source>
        <dbReference type="EMBL" id="MBD8024269.1"/>
    </source>
</evidence>
<protein>
    <submittedName>
        <fullName evidence="5">Alpha/beta hydrolase</fullName>
    </submittedName>
</protein>
<dbReference type="GO" id="GO:0016787">
    <property type="term" value="F:hydrolase activity"/>
    <property type="evidence" value="ECO:0007669"/>
    <property type="project" value="UniProtKB-KW"/>
</dbReference>
<keyword evidence="6" id="KW-1185">Reference proteome</keyword>
<gene>
    <name evidence="5" type="ORF">H9622_11785</name>
</gene>
<organism evidence="5 6">
    <name type="scientific">Microbacterium gallinarum</name>
    <dbReference type="NCBI Taxonomy" id="2762209"/>
    <lineage>
        <taxon>Bacteria</taxon>
        <taxon>Bacillati</taxon>
        <taxon>Actinomycetota</taxon>
        <taxon>Actinomycetes</taxon>
        <taxon>Micrococcales</taxon>
        <taxon>Microbacteriaceae</taxon>
        <taxon>Microbacterium</taxon>
    </lineage>
</organism>
<dbReference type="InterPro" id="IPR050261">
    <property type="entry name" value="FrsA_esterase"/>
</dbReference>
<evidence type="ECO:0000256" key="3">
    <source>
        <dbReference type="SAM" id="Phobius"/>
    </source>
</evidence>